<keyword evidence="1" id="KW-0812">Transmembrane</keyword>
<keyword evidence="3" id="KW-1185">Reference proteome</keyword>
<sequence>MEYMILWFFFVVSLISIFFWIRKQPIKDWIIVFFLKAFLSGFVDSFIVAYKLLEYPIRPFPEVFQIEILFDLMVFPILCVFYNQTSYNSGFKGILLQAILYSLPMSAIEYWGVKNTRLIVYHHWNIGMTSLFLVITFLMVRGIIALIRKYSKP</sequence>
<dbReference type="Proteomes" id="UP001355653">
    <property type="component" value="Unassembled WGS sequence"/>
</dbReference>
<evidence type="ECO:0000313" key="2">
    <source>
        <dbReference type="EMBL" id="MEB4798458.1"/>
    </source>
</evidence>
<dbReference type="EMBL" id="JAROBY010000075">
    <property type="protein sequence ID" value="MEB4798458.1"/>
    <property type="molecule type" value="Genomic_DNA"/>
</dbReference>
<feature type="transmembrane region" description="Helical" evidence="1">
    <location>
        <begin position="124"/>
        <end position="147"/>
    </location>
</feature>
<reference evidence="2 3" key="1">
    <citation type="submission" date="2023-03" db="EMBL/GenBank/DDBJ databases">
        <title>Bacillus Genome Sequencing.</title>
        <authorList>
            <person name="Dunlap C."/>
        </authorList>
    </citation>
    <scope>NUCLEOTIDE SEQUENCE [LARGE SCALE GENOMIC DNA]</scope>
    <source>
        <strain evidence="2 3">NRS-1351</strain>
    </source>
</reference>
<protein>
    <submittedName>
        <fullName evidence="2">Uncharacterized protein</fullName>
    </submittedName>
</protein>
<feature type="transmembrane region" description="Helical" evidence="1">
    <location>
        <begin position="29"/>
        <end position="52"/>
    </location>
</feature>
<feature type="transmembrane region" description="Helical" evidence="1">
    <location>
        <begin position="64"/>
        <end position="82"/>
    </location>
</feature>
<comment type="caution">
    <text evidence="2">The sequence shown here is derived from an EMBL/GenBank/DDBJ whole genome shotgun (WGS) entry which is preliminary data.</text>
</comment>
<name>A0ABU6DL52_9BACL</name>
<feature type="transmembrane region" description="Helical" evidence="1">
    <location>
        <begin position="94"/>
        <end position="112"/>
    </location>
</feature>
<feature type="transmembrane region" description="Helical" evidence="1">
    <location>
        <begin position="6"/>
        <end position="22"/>
    </location>
</feature>
<dbReference type="InterPro" id="IPR048147">
    <property type="entry name" value="CBO0543-like"/>
</dbReference>
<evidence type="ECO:0000256" key="1">
    <source>
        <dbReference type="SAM" id="Phobius"/>
    </source>
</evidence>
<gene>
    <name evidence="2" type="ORF">P5G65_31585</name>
</gene>
<organism evidence="2 3">
    <name type="scientific">Paenibacillus chondroitinus</name>
    <dbReference type="NCBI Taxonomy" id="59842"/>
    <lineage>
        <taxon>Bacteria</taxon>
        <taxon>Bacillati</taxon>
        <taxon>Bacillota</taxon>
        <taxon>Bacilli</taxon>
        <taxon>Bacillales</taxon>
        <taxon>Paenibacillaceae</taxon>
        <taxon>Paenibacillus</taxon>
    </lineage>
</organism>
<keyword evidence="1" id="KW-0472">Membrane</keyword>
<dbReference type="NCBIfam" id="NF041644">
    <property type="entry name" value="CBO0543_fam"/>
    <property type="match status" value="1"/>
</dbReference>
<evidence type="ECO:0000313" key="3">
    <source>
        <dbReference type="Proteomes" id="UP001355653"/>
    </source>
</evidence>
<proteinExistence type="predicted"/>
<accession>A0ABU6DL52</accession>
<keyword evidence="1" id="KW-1133">Transmembrane helix</keyword>
<dbReference type="RefSeq" id="WP_127451358.1">
    <property type="nucleotide sequence ID" value="NZ_JAROBY010000075.1"/>
</dbReference>